<keyword evidence="6" id="KW-0813">Transport</keyword>
<dbReference type="EMBL" id="CM001440">
    <property type="protein sequence ID" value="EHR63714.1"/>
    <property type="molecule type" value="Genomic_DNA"/>
</dbReference>
<protein>
    <recommendedName>
        <fullName evidence="6">Transport permease protein</fullName>
    </recommendedName>
</protein>
<feature type="transmembrane region" description="Helical" evidence="6">
    <location>
        <begin position="153"/>
        <end position="178"/>
    </location>
</feature>
<dbReference type="STRING" id="882082.SaccyDRAFT_4918"/>
<dbReference type="InterPro" id="IPR051784">
    <property type="entry name" value="Nod_factor_ABC_transporter"/>
</dbReference>
<evidence type="ECO:0000256" key="6">
    <source>
        <dbReference type="RuleBase" id="RU361157"/>
    </source>
</evidence>
<name>H5XN81_9PSEU</name>
<evidence type="ECO:0000313" key="8">
    <source>
        <dbReference type="EMBL" id="EHR63714.1"/>
    </source>
</evidence>
<dbReference type="GO" id="GO:0043190">
    <property type="term" value="C:ATP-binding cassette (ABC) transporter complex"/>
    <property type="evidence" value="ECO:0007669"/>
    <property type="project" value="InterPro"/>
</dbReference>
<feature type="transmembrane region" description="Helical" evidence="6">
    <location>
        <begin position="121"/>
        <end position="147"/>
    </location>
</feature>
<dbReference type="Pfam" id="PF01061">
    <property type="entry name" value="ABC2_membrane"/>
    <property type="match status" value="1"/>
</dbReference>
<dbReference type="PANTHER" id="PTHR43229">
    <property type="entry name" value="NODULATION PROTEIN J"/>
    <property type="match status" value="1"/>
</dbReference>
<comment type="subcellular location">
    <subcellularLocation>
        <location evidence="6">Cell membrane</location>
        <topology evidence="6">Multi-pass membrane protein</topology>
    </subcellularLocation>
    <subcellularLocation>
        <location evidence="1">Membrane</location>
        <topology evidence="1">Multi-pass membrane protein</topology>
    </subcellularLocation>
</comment>
<dbReference type="InterPro" id="IPR013525">
    <property type="entry name" value="ABC2_TM"/>
</dbReference>
<feature type="domain" description="ABC transmembrane type-2" evidence="7">
    <location>
        <begin position="42"/>
        <end position="289"/>
    </location>
</feature>
<dbReference type="OrthoDB" id="9255971at2"/>
<dbReference type="GO" id="GO:0140359">
    <property type="term" value="F:ABC-type transporter activity"/>
    <property type="evidence" value="ECO:0007669"/>
    <property type="project" value="InterPro"/>
</dbReference>
<dbReference type="AlphaFoldDB" id="H5XN81"/>
<keyword evidence="5" id="KW-0046">Antibiotic resistance</keyword>
<feature type="transmembrane region" description="Helical" evidence="6">
    <location>
        <begin position="266"/>
        <end position="286"/>
    </location>
</feature>
<dbReference type="Proteomes" id="UP000002791">
    <property type="component" value="Chromosome"/>
</dbReference>
<keyword evidence="4 6" id="KW-0472">Membrane</keyword>
<organism evidence="8 9">
    <name type="scientific">Saccharomonospora cyanea NA-134</name>
    <dbReference type="NCBI Taxonomy" id="882082"/>
    <lineage>
        <taxon>Bacteria</taxon>
        <taxon>Bacillati</taxon>
        <taxon>Actinomycetota</taxon>
        <taxon>Actinomycetes</taxon>
        <taxon>Pseudonocardiales</taxon>
        <taxon>Pseudonocardiaceae</taxon>
        <taxon>Saccharomonospora</taxon>
    </lineage>
</organism>
<evidence type="ECO:0000313" key="9">
    <source>
        <dbReference type="Proteomes" id="UP000002791"/>
    </source>
</evidence>
<dbReference type="PROSITE" id="PS51012">
    <property type="entry name" value="ABC_TM2"/>
    <property type="match status" value="1"/>
</dbReference>
<feature type="transmembrane region" description="Helical" evidence="6">
    <location>
        <begin position="190"/>
        <end position="208"/>
    </location>
</feature>
<dbReference type="RefSeq" id="WP_005460192.1">
    <property type="nucleotide sequence ID" value="NZ_CM001440.1"/>
</dbReference>
<evidence type="ECO:0000256" key="4">
    <source>
        <dbReference type="ARBA" id="ARBA00023136"/>
    </source>
</evidence>
<reference evidence="8 9" key="1">
    <citation type="submission" date="2011-11" db="EMBL/GenBank/DDBJ databases">
        <title>The Noncontiguous Finished sequence of Saccharomonospora cyanea NA-134.</title>
        <authorList>
            <consortium name="US DOE Joint Genome Institute"/>
            <person name="Lucas S."/>
            <person name="Han J."/>
            <person name="Lapidus A."/>
            <person name="Cheng J.-F."/>
            <person name="Goodwin L."/>
            <person name="Pitluck S."/>
            <person name="Peters L."/>
            <person name="Ovchinnikova G."/>
            <person name="Lu M."/>
            <person name="Detter J.C."/>
            <person name="Han C."/>
            <person name="Tapia R."/>
            <person name="Land M."/>
            <person name="Hauser L."/>
            <person name="Kyrpides N."/>
            <person name="Ivanova N."/>
            <person name="Pagani I."/>
            <person name="Brambilla E.-M."/>
            <person name="Klenk H.-P."/>
            <person name="Woyke T."/>
        </authorList>
    </citation>
    <scope>NUCLEOTIDE SEQUENCE [LARGE SCALE GENOMIC DNA]</scope>
    <source>
        <strain evidence="8 9">NA-134</strain>
    </source>
</reference>
<evidence type="ECO:0000259" key="7">
    <source>
        <dbReference type="PROSITE" id="PS51012"/>
    </source>
</evidence>
<keyword evidence="9" id="KW-1185">Reference proteome</keyword>
<evidence type="ECO:0000256" key="5">
    <source>
        <dbReference type="ARBA" id="ARBA00023251"/>
    </source>
</evidence>
<evidence type="ECO:0000256" key="1">
    <source>
        <dbReference type="ARBA" id="ARBA00004141"/>
    </source>
</evidence>
<proteinExistence type="inferred from homology"/>
<keyword evidence="2 6" id="KW-0812">Transmembrane</keyword>
<evidence type="ECO:0000256" key="2">
    <source>
        <dbReference type="ARBA" id="ARBA00022692"/>
    </source>
</evidence>
<dbReference type="InterPro" id="IPR047817">
    <property type="entry name" value="ABC2_TM_bact-type"/>
</dbReference>
<sequence>MSQALTTPATAPTSPTGGFAHELRAVAAVWRREVTWLAHDKRRTAMTLMQPLMYLFVMGTGLAGVMEREGPIGFETFLFPGVLAMGVMFTATFGGISVVWDRETGFLREMLVAPISKSAIVLGKALGAATTAMAQSAVLLLTAGLVGVPYDPLLFAALLALLLVGALLLTALVMLLTVRMKRAQSAMPTSNLVITPMMFLSGALFPVGDLPGWLHVATVLNPFTYVVGPMRSAVFASLDPTAVPESARAVFDPGITWAGWAVPVPVQVLVAVASTVVLLASAVALFNRTE</sequence>
<feature type="transmembrane region" description="Helical" evidence="6">
    <location>
        <begin position="45"/>
        <end position="65"/>
    </location>
</feature>
<evidence type="ECO:0000256" key="3">
    <source>
        <dbReference type="ARBA" id="ARBA00022989"/>
    </source>
</evidence>
<dbReference type="PRINTS" id="PR00164">
    <property type="entry name" value="ABC2TRNSPORT"/>
</dbReference>
<dbReference type="InterPro" id="IPR000412">
    <property type="entry name" value="ABC_2_transport"/>
</dbReference>
<dbReference type="eggNOG" id="COG0842">
    <property type="taxonomic scope" value="Bacteria"/>
</dbReference>
<dbReference type="HOGENOM" id="CLU_039483_2_3_11"/>
<keyword evidence="6" id="KW-1003">Cell membrane</keyword>
<gene>
    <name evidence="8" type="ORF">SaccyDRAFT_4918</name>
</gene>
<keyword evidence="3 6" id="KW-1133">Transmembrane helix</keyword>
<comment type="similarity">
    <text evidence="6">Belongs to the ABC-2 integral membrane protein family.</text>
</comment>
<dbReference type="PANTHER" id="PTHR43229:SF2">
    <property type="entry name" value="NODULATION PROTEIN J"/>
    <property type="match status" value="1"/>
</dbReference>
<accession>H5XN81</accession>
<dbReference type="PIRSF" id="PIRSF006648">
    <property type="entry name" value="DrrB"/>
    <property type="match status" value="1"/>
</dbReference>
<feature type="transmembrane region" description="Helical" evidence="6">
    <location>
        <begin position="77"/>
        <end position="100"/>
    </location>
</feature>
<dbReference type="GO" id="GO:0046677">
    <property type="term" value="P:response to antibiotic"/>
    <property type="evidence" value="ECO:0007669"/>
    <property type="project" value="UniProtKB-KW"/>
</dbReference>